<dbReference type="SMART" id="SM00382">
    <property type="entry name" value="AAA"/>
    <property type="match status" value="2"/>
</dbReference>
<feature type="domain" description="ABC transporter" evidence="5">
    <location>
        <begin position="37"/>
        <end position="301"/>
    </location>
</feature>
<comment type="caution">
    <text evidence="6">The sequence shown here is derived from an EMBL/GenBank/DDBJ whole genome shotgun (WGS) entry which is preliminary data.</text>
</comment>
<reference evidence="6" key="1">
    <citation type="submission" date="2023-03" db="EMBL/GenBank/DDBJ databases">
        <title>Massive genome expansion in bonnet fungi (Mycena s.s.) driven by repeated elements and novel gene families across ecological guilds.</title>
        <authorList>
            <consortium name="Lawrence Berkeley National Laboratory"/>
            <person name="Harder C.B."/>
            <person name="Miyauchi S."/>
            <person name="Viragh M."/>
            <person name="Kuo A."/>
            <person name="Thoen E."/>
            <person name="Andreopoulos B."/>
            <person name="Lu D."/>
            <person name="Skrede I."/>
            <person name="Drula E."/>
            <person name="Henrissat B."/>
            <person name="Morin E."/>
            <person name="Kohler A."/>
            <person name="Barry K."/>
            <person name="LaButti K."/>
            <person name="Morin E."/>
            <person name="Salamov A."/>
            <person name="Lipzen A."/>
            <person name="Mereny Z."/>
            <person name="Hegedus B."/>
            <person name="Baldrian P."/>
            <person name="Stursova M."/>
            <person name="Weitz H."/>
            <person name="Taylor A."/>
            <person name="Grigoriev I.V."/>
            <person name="Nagy L.G."/>
            <person name="Martin F."/>
            <person name="Kauserud H."/>
        </authorList>
    </citation>
    <scope>NUCLEOTIDE SEQUENCE</scope>
    <source>
        <strain evidence="6">9284</strain>
    </source>
</reference>
<dbReference type="Proteomes" id="UP001221142">
    <property type="component" value="Unassembled WGS sequence"/>
</dbReference>
<organism evidence="6 7">
    <name type="scientific">Roridomyces roridus</name>
    <dbReference type="NCBI Taxonomy" id="1738132"/>
    <lineage>
        <taxon>Eukaryota</taxon>
        <taxon>Fungi</taxon>
        <taxon>Dikarya</taxon>
        <taxon>Basidiomycota</taxon>
        <taxon>Agaricomycotina</taxon>
        <taxon>Agaricomycetes</taxon>
        <taxon>Agaricomycetidae</taxon>
        <taxon>Agaricales</taxon>
        <taxon>Marasmiineae</taxon>
        <taxon>Mycenaceae</taxon>
        <taxon>Roridomyces</taxon>
    </lineage>
</organism>
<keyword evidence="7" id="KW-1185">Reference proteome</keyword>
<evidence type="ECO:0000259" key="5">
    <source>
        <dbReference type="PROSITE" id="PS50893"/>
    </source>
</evidence>
<evidence type="ECO:0000256" key="2">
    <source>
        <dbReference type="ARBA" id="ARBA00022448"/>
    </source>
</evidence>
<evidence type="ECO:0000313" key="6">
    <source>
        <dbReference type="EMBL" id="KAJ7624890.1"/>
    </source>
</evidence>
<dbReference type="InterPro" id="IPR003593">
    <property type="entry name" value="AAA+_ATPase"/>
</dbReference>
<name>A0AAD7BM03_9AGAR</name>
<keyword evidence="6" id="KW-0378">Hydrolase</keyword>
<evidence type="ECO:0000256" key="3">
    <source>
        <dbReference type="ARBA" id="ARBA00022741"/>
    </source>
</evidence>
<dbReference type="AlphaFoldDB" id="A0AAD7BM03"/>
<sequence length="592" mass="65154">MASQTSFGACRARLALDIKIASCSRRRYSSNSTIVNIPRADVYRFGAATQRSTPVFRDLEWTIKANESWAVVGTGSGEKSTVFDMLMGHLRIHPAPPPPGGLYPFLSTPGTDPQKSVSIVSFAHTRAVGGAFYDYTARYGAVREEDRITLRESMFPEMVQDLKSQTRVKIEEEREVDYKLFEYLVDKMGLAHLLDLPRIALSNGQTRRARILKALLAKPRLLLLDEPLTGLDVQNRATALDVLHELHSANDPHIILGLRMHDPVPQWITHLVIVNEGIVKTGPKDSLREYQARINEQAKAARDEQLVLREQGKPLVELKNVSVTYGPRKVLKNITWTIAQGGRYHLQGSNGSGKTTLLSLLTGDHPQSYTQLGPERHLLLFGSPRSKIATPTLHQKIGVVTPELFDAFPRRAPGMTVWEVVGTGWEGGFVSKGLHGLGADTEMSGDEEVKRRAARVREVITALGPTAWDSDALVSPPASPASSPAAYPAPLDSLSASFAQQRFRDLPVGAQRMVLLMRALIAHPPVVLLDEVWSGMDGRMVRAARRYLRNGGGVKAGQAVVVITHLEDEVPWGEADGVERVRLDDGVLRSVV</sequence>
<dbReference type="GO" id="GO:0016887">
    <property type="term" value="F:ATP hydrolysis activity"/>
    <property type="evidence" value="ECO:0007669"/>
    <property type="project" value="InterPro"/>
</dbReference>
<dbReference type="SUPFAM" id="SSF52540">
    <property type="entry name" value="P-loop containing nucleoside triphosphate hydrolases"/>
    <property type="match status" value="2"/>
</dbReference>
<evidence type="ECO:0000256" key="1">
    <source>
        <dbReference type="ARBA" id="ARBA00005417"/>
    </source>
</evidence>
<dbReference type="InterPro" id="IPR003439">
    <property type="entry name" value="ABC_transporter-like_ATP-bd"/>
</dbReference>
<dbReference type="Pfam" id="PF00005">
    <property type="entry name" value="ABC_tran"/>
    <property type="match status" value="2"/>
</dbReference>
<proteinExistence type="inferred from homology"/>
<feature type="domain" description="ABC transporter" evidence="5">
    <location>
        <begin position="316"/>
        <end position="591"/>
    </location>
</feature>
<keyword evidence="3" id="KW-0547">Nucleotide-binding</keyword>
<keyword evidence="4" id="KW-0067">ATP-binding</keyword>
<protein>
    <submittedName>
        <fullName evidence="6">P-loop containing nucleoside triphosphate hydrolase protein</fullName>
    </submittedName>
</protein>
<dbReference type="PROSITE" id="PS50893">
    <property type="entry name" value="ABC_TRANSPORTER_2"/>
    <property type="match status" value="2"/>
</dbReference>
<evidence type="ECO:0000256" key="4">
    <source>
        <dbReference type="ARBA" id="ARBA00022840"/>
    </source>
</evidence>
<keyword evidence="2" id="KW-0813">Transport</keyword>
<comment type="similarity">
    <text evidence="1">Belongs to the ABC transporter superfamily.</text>
</comment>
<dbReference type="EMBL" id="JARKIF010000013">
    <property type="protein sequence ID" value="KAJ7624890.1"/>
    <property type="molecule type" value="Genomic_DNA"/>
</dbReference>
<dbReference type="InterPro" id="IPR027417">
    <property type="entry name" value="P-loop_NTPase"/>
</dbReference>
<dbReference type="PANTHER" id="PTHR43117">
    <property type="entry name" value="OSMOPROTECTANT IMPORT ATP-BINDING PROTEIN OSMV"/>
    <property type="match status" value="1"/>
</dbReference>
<dbReference type="PANTHER" id="PTHR43117:SF4">
    <property type="entry name" value="OSMOPROTECTANT IMPORT ATP-BINDING PROTEIN OSMV"/>
    <property type="match status" value="1"/>
</dbReference>
<dbReference type="Gene3D" id="3.40.50.300">
    <property type="entry name" value="P-loop containing nucleotide triphosphate hydrolases"/>
    <property type="match status" value="2"/>
</dbReference>
<gene>
    <name evidence="6" type="ORF">FB45DRAFT_751835</name>
</gene>
<dbReference type="GO" id="GO:0005524">
    <property type="term" value="F:ATP binding"/>
    <property type="evidence" value="ECO:0007669"/>
    <property type="project" value="UniProtKB-KW"/>
</dbReference>
<evidence type="ECO:0000313" key="7">
    <source>
        <dbReference type="Proteomes" id="UP001221142"/>
    </source>
</evidence>
<accession>A0AAD7BM03</accession>